<name>A0A937UL51_9ACTN</name>
<evidence type="ECO:0000256" key="1">
    <source>
        <dbReference type="SAM" id="MobiDB-lite"/>
    </source>
</evidence>
<reference evidence="2" key="1">
    <citation type="submission" date="2020-12" db="EMBL/GenBank/DDBJ databases">
        <title>Genomic characterization of non-nitrogen-fixing Frankia strains.</title>
        <authorList>
            <person name="Carlos-Shanley C."/>
            <person name="Guerra T."/>
            <person name="Hahn D."/>
        </authorList>
    </citation>
    <scope>NUCLEOTIDE SEQUENCE</scope>
    <source>
        <strain evidence="2">CN6</strain>
    </source>
</reference>
<organism evidence="2 3">
    <name type="scientific">Frankia nepalensis</name>
    <dbReference type="NCBI Taxonomy" id="1836974"/>
    <lineage>
        <taxon>Bacteria</taxon>
        <taxon>Bacillati</taxon>
        <taxon>Actinomycetota</taxon>
        <taxon>Actinomycetes</taxon>
        <taxon>Frankiales</taxon>
        <taxon>Frankiaceae</taxon>
        <taxon>Frankia</taxon>
    </lineage>
</organism>
<gene>
    <name evidence="2" type="ORF">I7412_09835</name>
</gene>
<feature type="compositionally biased region" description="Polar residues" evidence="1">
    <location>
        <begin position="1"/>
        <end position="12"/>
    </location>
</feature>
<comment type="caution">
    <text evidence="2">The sequence shown here is derived from an EMBL/GenBank/DDBJ whole genome shotgun (WGS) entry which is preliminary data.</text>
</comment>
<dbReference type="Proteomes" id="UP000604475">
    <property type="component" value="Unassembled WGS sequence"/>
</dbReference>
<protein>
    <submittedName>
        <fullName evidence="2">Uncharacterized protein</fullName>
    </submittedName>
</protein>
<sequence length="81" mass="8163">MVATHRVTSSSVPLGESDEGFEGGEAVFGGDGQVAAQATELPGAGEGTQAVRDLLAELDDVDVTFGALVVGWDATVEGEGR</sequence>
<accession>A0A937UL51</accession>
<dbReference type="RefSeq" id="WP_203002653.1">
    <property type="nucleotide sequence ID" value="NZ_JADWYU010000099.1"/>
</dbReference>
<evidence type="ECO:0000313" key="2">
    <source>
        <dbReference type="EMBL" id="MBL7627464.1"/>
    </source>
</evidence>
<feature type="region of interest" description="Disordered" evidence="1">
    <location>
        <begin position="1"/>
        <end position="23"/>
    </location>
</feature>
<keyword evidence="3" id="KW-1185">Reference proteome</keyword>
<proteinExistence type="predicted"/>
<evidence type="ECO:0000313" key="3">
    <source>
        <dbReference type="Proteomes" id="UP000604475"/>
    </source>
</evidence>
<dbReference type="AlphaFoldDB" id="A0A937UL51"/>
<dbReference type="EMBL" id="JAEACQ010000160">
    <property type="protein sequence ID" value="MBL7627464.1"/>
    <property type="molecule type" value="Genomic_DNA"/>
</dbReference>